<reference evidence="2 3" key="1">
    <citation type="submission" date="2024-10" db="EMBL/GenBank/DDBJ databases">
        <title>Updated reference genomes for cyclostephanoid diatoms.</title>
        <authorList>
            <person name="Roberts W.R."/>
            <person name="Alverson A.J."/>
        </authorList>
    </citation>
    <scope>NUCLEOTIDE SEQUENCE [LARGE SCALE GENOMIC DNA]</scope>
    <source>
        <strain evidence="2 3">AJA010-31</strain>
    </source>
</reference>
<evidence type="ECO:0000313" key="2">
    <source>
        <dbReference type="EMBL" id="KAL3800572.1"/>
    </source>
</evidence>
<evidence type="ECO:0000256" key="1">
    <source>
        <dbReference type="SAM" id="MobiDB-lite"/>
    </source>
</evidence>
<gene>
    <name evidence="2" type="ORF">ACHAWO_009816</name>
</gene>
<dbReference type="Proteomes" id="UP001530400">
    <property type="component" value="Unassembled WGS sequence"/>
</dbReference>
<feature type="compositionally biased region" description="Polar residues" evidence="1">
    <location>
        <begin position="364"/>
        <end position="382"/>
    </location>
</feature>
<sequence>MTMNPPISPTRRILTVTEDDDLDLDALLIDDSLSTSQQASAIAPVSSWSPRPSIPIKAIEEDIDSSAREWTLPPPSLPGDFLTSSLHRVPSKSILKKVSSYGNIDPNESISSSKRGGAMKSKSSYLSFDVSVNSGVDSASGASMGRSDYGLDLDSSSKSQMSTSFLGVAHNASTSFSPAAADTLEHKPKSLDGSSTSHADAAAGTLDTSLGSSKLSTSGKMRRNVSFSAVNVREYDRTVGDNPSCRSGPPLSLDWSYSKASVKNIDDFELQRSSERVKNPARLRVSKYTRRNMLAFHWGHSHEEMKQARSETKKLQRQRSMTQILLPVHMAHEVCISIKNMVSKKSKGLTRDEMSELSLSTSKHVESINNSSHRASISNSNHIAGPPRVHAVEPSSVVADVQVRDDVDDA</sequence>
<dbReference type="AlphaFoldDB" id="A0ABD3QKE0"/>
<organism evidence="2 3">
    <name type="scientific">Cyclotella atomus</name>
    <dbReference type="NCBI Taxonomy" id="382360"/>
    <lineage>
        <taxon>Eukaryota</taxon>
        <taxon>Sar</taxon>
        <taxon>Stramenopiles</taxon>
        <taxon>Ochrophyta</taxon>
        <taxon>Bacillariophyta</taxon>
        <taxon>Coscinodiscophyceae</taxon>
        <taxon>Thalassiosirophycidae</taxon>
        <taxon>Stephanodiscales</taxon>
        <taxon>Stephanodiscaceae</taxon>
        <taxon>Cyclotella</taxon>
    </lineage>
</organism>
<proteinExistence type="predicted"/>
<protein>
    <submittedName>
        <fullName evidence="2">Uncharacterized protein</fullName>
    </submittedName>
</protein>
<name>A0ABD3QKE0_9STRA</name>
<accession>A0ABD3QKE0</accession>
<evidence type="ECO:0000313" key="3">
    <source>
        <dbReference type="Proteomes" id="UP001530400"/>
    </source>
</evidence>
<keyword evidence="3" id="KW-1185">Reference proteome</keyword>
<comment type="caution">
    <text evidence="2">The sequence shown here is derived from an EMBL/GenBank/DDBJ whole genome shotgun (WGS) entry which is preliminary data.</text>
</comment>
<feature type="region of interest" description="Disordered" evidence="1">
    <location>
        <begin position="364"/>
        <end position="410"/>
    </location>
</feature>
<dbReference type="EMBL" id="JALLPJ020000156">
    <property type="protein sequence ID" value="KAL3800572.1"/>
    <property type="molecule type" value="Genomic_DNA"/>
</dbReference>